<protein>
    <recommendedName>
        <fullName evidence="4">Long-chain fatty acid transport protein</fullName>
    </recommendedName>
</protein>
<sequence length="427" mass="46370">MSIKNRLRLLGTLGVFFIFTNAFSQTTASSYSALGLGEFNYGGLTHNQAMGGLGISYGTGWAINNVNPALSTRNTVFNFQAAMTYRNVNAATTSESETLDGGGLSYLALSLPLKSTKLSMGMGINQLTGVNYNILVNGDVANSNLSAVNRVEGEGGISEAYLSTGYYLAKNLSVGLHASYLFGSTIRTNQLSLLDSARNQIGATSEYYERFTVADVSFKGGIHYFFKVGEGKNIHLGAIYHMFGDIRGKQFAKVADQGEASDPDTPGDIINNNDRGTIFLPNRLGYGISFEKINKFVVGLEAQFQDFSQYRNFAGESGDLGESFKVGLGAQFVPDAFSMDNLLKRATYRVGLEYIQTPYVVNQSQITDVGINFGGSLPVNSLSLVNMAVKVGTRGTTGNGLIRENYFNISFGFSLNDNTWFYKRSFE</sequence>
<feature type="signal peptide" evidence="1">
    <location>
        <begin position="1"/>
        <end position="24"/>
    </location>
</feature>
<organism evidence="2 3">
    <name type="scientific">Belliella pelovolcani</name>
    <dbReference type="NCBI Taxonomy" id="529505"/>
    <lineage>
        <taxon>Bacteria</taxon>
        <taxon>Pseudomonadati</taxon>
        <taxon>Bacteroidota</taxon>
        <taxon>Cytophagia</taxon>
        <taxon>Cytophagales</taxon>
        <taxon>Cyclobacteriaceae</taxon>
        <taxon>Belliella</taxon>
    </lineage>
</organism>
<dbReference type="Gene3D" id="2.40.160.60">
    <property type="entry name" value="Outer membrane protein transport protein (OMPP1/FadL/TodX)"/>
    <property type="match status" value="1"/>
</dbReference>
<keyword evidence="3" id="KW-1185">Reference proteome</keyword>
<dbReference type="RefSeq" id="WP_076498526.1">
    <property type="nucleotide sequence ID" value="NZ_FTOP01000002.1"/>
</dbReference>
<evidence type="ECO:0000256" key="1">
    <source>
        <dbReference type="SAM" id="SignalP"/>
    </source>
</evidence>
<keyword evidence="1" id="KW-0732">Signal</keyword>
<evidence type="ECO:0000313" key="3">
    <source>
        <dbReference type="Proteomes" id="UP000186026"/>
    </source>
</evidence>
<evidence type="ECO:0008006" key="4">
    <source>
        <dbReference type="Google" id="ProtNLM"/>
    </source>
</evidence>
<dbReference type="AlphaFoldDB" id="A0A1N7KNR7"/>
<dbReference type="Proteomes" id="UP000186026">
    <property type="component" value="Unassembled WGS sequence"/>
</dbReference>
<reference evidence="3" key="1">
    <citation type="submission" date="2017-01" db="EMBL/GenBank/DDBJ databases">
        <authorList>
            <person name="Varghese N."/>
            <person name="Submissions S."/>
        </authorList>
    </citation>
    <scope>NUCLEOTIDE SEQUENCE [LARGE SCALE GENOMIC DNA]</scope>
    <source>
        <strain evidence="3">DSM 46698</strain>
    </source>
</reference>
<feature type="chain" id="PRO_5013360580" description="Long-chain fatty acid transport protein" evidence="1">
    <location>
        <begin position="25"/>
        <end position="427"/>
    </location>
</feature>
<dbReference type="EMBL" id="FTOP01000002">
    <property type="protein sequence ID" value="SIS63136.1"/>
    <property type="molecule type" value="Genomic_DNA"/>
</dbReference>
<dbReference type="STRING" id="529505.SAMN05421761_102224"/>
<evidence type="ECO:0000313" key="2">
    <source>
        <dbReference type="EMBL" id="SIS63136.1"/>
    </source>
</evidence>
<dbReference type="OrthoDB" id="1491239at2"/>
<name>A0A1N7KNR7_9BACT</name>
<accession>A0A1N7KNR7</accession>
<proteinExistence type="predicted"/>
<gene>
    <name evidence="2" type="ORF">SAMN05421761_102224</name>
</gene>